<proteinExistence type="predicted"/>
<keyword evidence="5" id="KW-1185">Reference proteome</keyword>
<keyword evidence="2" id="KW-0472">Membrane</keyword>
<gene>
    <name evidence="4" type="ORF">I6E12_07160</name>
</gene>
<keyword evidence="2" id="KW-0812">Transmembrane</keyword>
<dbReference type="InterPro" id="IPR050834">
    <property type="entry name" value="Glycosyltransf_2"/>
</dbReference>
<dbReference type="EMBL" id="JADYTN010000013">
    <property type="protein sequence ID" value="MCF2563888.1"/>
    <property type="molecule type" value="Genomic_DNA"/>
</dbReference>
<evidence type="ECO:0000256" key="1">
    <source>
        <dbReference type="SAM" id="MobiDB-lite"/>
    </source>
</evidence>
<dbReference type="PANTHER" id="PTHR43685">
    <property type="entry name" value="GLYCOSYLTRANSFERASE"/>
    <property type="match status" value="1"/>
</dbReference>
<dbReference type="RefSeq" id="WP_301638099.1">
    <property type="nucleotide sequence ID" value="NZ_JADYTN010000013.1"/>
</dbReference>
<feature type="transmembrane region" description="Helical" evidence="2">
    <location>
        <begin position="6"/>
        <end position="27"/>
    </location>
</feature>
<reference evidence="4 5" key="1">
    <citation type="submission" date="2020-12" db="EMBL/GenBank/DDBJ databases">
        <title>Whole genome sequences of gut porcine anaerobes.</title>
        <authorList>
            <person name="Kubasova T."/>
            <person name="Jahodarova E."/>
            <person name="Rychlik I."/>
        </authorList>
    </citation>
    <scope>NUCLEOTIDE SEQUENCE [LARGE SCALE GENOMIC DNA]</scope>
    <source>
        <strain evidence="4 5">An925</strain>
    </source>
</reference>
<evidence type="ECO:0000313" key="5">
    <source>
        <dbReference type="Proteomes" id="UP001200470"/>
    </source>
</evidence>
<feature type="region of interest" description="Disordered" evidence="1">
    <location>
        <begin position="42"/>
        <end position="67"/>
    </location>
</feature>
<dbReference type="InterPro" id="IPR001173">
    <property type="entry name" value="Glyco_trans_2-like"/>
</dbReference>
<protein>
    <submittedName>
        <fullName evidence="4">Glycosyltransferase</fullName>
    </submittedName>
</protein>
<name>A0ABS9CFN2_9BACT</name>
<dbReference type="InterPro" id="IPR029044">
    <property type="entry name" value="Nucleotide-diphossugar_trans"/>
</dbReference>
<evidence type="ECO:0000256" key="2">
    <source>
        <dbReference type="SAM" id="Phobius"/>
    </source>
</evidence>
<dbReference type="Gene3D" id="3.90.550.10">
    <property type="entry name" value="Spore Coat Polysaccharide Biosynthesis Protein SpsA, Chain A"/>
    <property type="match status" value="1"/>
</dbReference>
<feature type="transmembrane region" description="Helical" evidence="2">
    <location>
        <begin position="344"/>
        <end position="365"/>
    </location>
</feature>
<keyword evidence="2" id="KW-1133">Transmembrane helix</keyword>
<dbReference type="PANTHER" id="PTHR43685:SF2">
    <property type="entry name" value="GLYCOSYLTRANSFERASE 2-LIKE DOMAIN-CONTAINING PROTEIN"/>
    <property type="match status" value="1"/>
</dbReference>
<organism evidence="4 5">
    <name type="scientific">Xylanibacter brevis</name>
    <dbReference type="NCBI Taxonomy" id="83231"/>
    <lineage>
        <taxon>Bacteria</taxon>
        <taxon>Pseudomonadati</taxon>
        <taxon>Bacteroidota</taxon>
        <taxon>Bacteroidia</taxon>
        <taxon>Bacteroidales</taxon>
        <taxon>Prevotellaceae</taxon>
        <taxon>Xylanibacter</taxon>
    </lineage>
</organism>
<comment type="caution">
    <text evidence="4">The sequence shown here is derived from an EMBL/GenBank/DDBJ whole genome shotgun (WGS) entry which is preliminary data.</text>
</comment>
<evidence type="ECO:0000259" key="3">
    <source>
        <dbReference type="Pfam" id="PF00535"/>
    </source>
</evidence>
<dbReference type="Pfam" id="PF00535">
    <property type="entry name" value="Glycos_transf_2"/>
    <property type="match status" value="1"/>
</dbReference>
<sequence>MTITFDYFSIAISVFLLLLALISPWFSSMARRPRIKMADDIQNASENDVDESTCNSDSTETTEVHTPTGATSALPFVSIVLAVHDNACELEERLPQLLEQQYRGKWEVIIVDESSTDDTQDVLTRAKAKYPRLYTTFIPESSHYISRRKLSLTMAVKASKGDWILITDIDCKPTGNRWLATMAEHATDDKDLVMGYTSYDADTPAYWRYDRLNTLCYQLHRIKNGIAYRNVGCNLMFRKSDFIQQKGFIHNLVHLRGEYDFIVNEMATPDRTAFVYDFQAQLCQRCPADKTWLYDHLYYLESRTLMKRGLRHRLLCNTDQWMLHLGWLLPMAALAYAISASNLVVTVAATIALLLTLVTRLTIFLSTCRQFDEHISWWKAPWLEVRTVWQNAWLMWRHRRADRFDFIRK</sequence>
<dbReference type="Proteomes" id="UP001200470">
    <property type="component" value="Unassembled WGS sequence"/>
</dbReference>
<dbReference type="SUPFAM" id="SSF53448">
    <property type="entry name" value="Nucleotide-diphospho-sugar transferases"/>
    <property type="match status" value="1"/>
</dbReference>
<evidence type="ECO:0000313" key="4">
    <source>
        <dbReference type="EMBL" id="MCF2563888.1"/>
    </source>
</evidence>
<feature type="domain" description="Glycosyltransferase 2-like" evidence="3">
    <location>
        <begin position="78"/>
        <end position="242"/>
    </location>
</feature>
<accession>A0ABS9CFN2</accession>